<reference evidence="1" key="1">
    <citation type="submission" date="2014-11" db="EMBL/GenBank/DDBJ databases">
        <authorList>
            <person name="Amaro Gonzalez C."/>
        </authorList>
    </citation>
    <scope>NUCLEOTIDE SEQUENCE</scope>
</reference>
<accession>A0A0E9TG42</accession>
<proteinExistence type="predicted"/>
<organism evidence="1">
    <name type="scientific">Anguilla anguilla</name>
    <name type="common">European freshwater eel</name>
    <name type="synonym">Muraena anguilla</name>
    <dbReference type="NCBI Taxonomy" id="7936"/>
    <lineage>
        <taxon>Eukaryota</taxon>
        <taxon>Metazoa</taxon>
        <taxon>Chordata</taxon>
        <taxon>Craniata</taxon>
        <taxon>Vertebrata</taxon>
        <taxon>Euteleostomi</taxon>
        <taxon>Actinopterygii</taxon>
        <taxon>Neopterygii</taxon>
        <taxon>Teleostei</taxon>
        <taxon>Anguilliformes</taxon>
        <taxon>Anguillidae</taxon>
        <taxon>Anguilla</taxon>
    </lineage>
</organism>
<protein>
    <submittedName>
        <fullName evidence="1">Uncharacterized protein</fullName>
    </submittedName>
</protein>
<sequence>MYNFHRSQTGFVRNTLLALIT</sequence>
<name>A0A0E9TG42_ANGAN</name>
<evidence type="ECO:0000313" key="1">
    <source>
        <dbReference type="EMBL" id="JAH51698.1"/>
    </source>
</evidence>
<dbReference type="AlphaFoldDB" id="A0A0E9TG42"/>
<dbReference type="EMBL" id="GBXM01056879">
    <property type="protein sequence ID" value="JAH51698.1"/>
    <property type="molecule type" value="Transcribed_RNA"/>
</dbReference>
<reference evidence="1" key="2">
    <citation type="journal article" date="2015" name="Fish Shellfish Immunol.">
        <title>Early steps in the European eel (Anguilla anguilla)-Vibrio vulnificus interaction in the gills: Role of the RtxA13 toxin.</title>
        <authorList>
            <person name="Callol A."/>
            <person name="Pajuelo D."/>
            <person name="Ebbesson L."/>
            <person name="Teles M."/>
            <person name="MacKenzie S."/>
            <person name="Amaro C."/>
        </authorList>
    </citation>
    <scope>NUCLEOTIDE SEQUENCE</scope>
</reference>